<evidence type="ECO:0000259" key="2">
    <source>
        <dbReference type="PROSITE" id="PS51192"/>
    </source>
</evidence>
<dbReference type="SMART" id="SM00487">
    <property type="entry name" value="DEXDc"/>
    <property type="match status" value="1"/>
</dbReference>
<accession>A0A0F9VWE3</accession>
<evidence type="ECO:0000259" key="3">
    <source>
        <dbReference type="PROSITE" id="PS51194"/>
    </source>
</evidence>
<dbReference type="PROSITE" id="PS51194">
    <property type="entry name" value="HELICASE_CTER"/>
    <property type="match status" value="1"/>
</dbReference>
<dbReference type="Gene3D" id="3.40.50.10810">
    <property type="entry name" value="Tandem AAA-ATPase domain"/>
    <property type="match status" value="1"/>
</dbReference>
<comment type="caution">
    <text evidence="4">The sequence shown here is derived from an EMBL/GenBank/DDBJ whole genome shotgun (WGS) entry which is preliminary data.</text>
</comment>
<dbReference type="AlphaFoldDB" id="A0A0F9VWE3"/>
<feature type="domain" description="Helicase C-terminal" evidence="3">
    <location>
        <begin position="477"/>
        <end position="649"/>
    </location>
</feature>
<dbReference type="PANTHER" id="PTHR10799">
    <property type="entry name" value="SNF2/RAD54 HELICASE FAMILY"/>
    <property type="match status" value="1"/>
</dbReference>
<keyword evidence="1" id="KW-0378">Hydrolase</keyword>
<dbReference type="InterPro" id="IPR001650">
    <property type="entry name" value="Helicase_C-like"/>
</dbReference>
<gene>
    <name evidence="4" type="ORF">LCGC14_0357450</name>
</gene>
<evidence type="ECO:0000256" key="1">
    <source>
        <dbReference type="ARBA" id="ARBA00022801"/>
    </source>
</evidence>
<proteinExistence type="predicted"/>
<dbReference type="InterPro" id="IPR014001">
    <property type="entry name" value="Helicase_ATP-bd"/>
</dbReference>
<dbReference type="Pfam" id="PF00176">
    <property type="entry name" value="SNF2-rel_dom"/>
    <property type="match status" value="1"/>
</dbReference>
<dbReference type="PROSITE" id="PS51192">
    <property type="entry name" value="HELICASE_ATP_BIND_1"/>
    <property type="match status" value="1"/>
</dbReference>
<dbReference type="InterPro" id="IPR049730">
    <property type="entry name" value="SNF2/RAD54-like_C"/>
</dbReference>
<dbReference type="InterPro" id="IPR027417">
    <property type="entry name" value="P-loop_NTPase"/>
</dbReference>
<reference evidence="4" key="1">
    <citation type="journal article" date="2015" name="Nature">
        <title>Complex archaea that bridge the gap between prokaryotes and eukaryotes.</title>
        <authorList>
            <person name="Spang A."/>
            <person name="Saw J.H."/>
            <person name="Jorgensen S.L."/>
            <person name="Zaremba-Niedzwiedzka K."/>
            <person name="Martijn J."/>
            <person name="Lind A.E."/>
            <person name="van Eijk R."/>
            <person name="Schleper C."/>
            <person name="Guy L."/>
            <person name="Ettema T.J."/>
        </authorList>
    </citation>
    <scope>NUCLEOTIDE SEQUENCE</scope>
</reference>
<dbReference type="InterPro" id="IPR000330">
    <property type="entry name" value="SNF2_N"/>
</dbReference>
<dbReference type="GO" id="GO:0016787">
    <property type="term" value="F:hydrolase activity"/>
    <property type="evidence" value="ECO:0007669"/>
    <property type="project" value="UniProtKB-KW"/>
</dbReference>
<evidence type="ECO:0008006" key="5">
    <source>
        <dbReference type="Google" id="ProtNLM"/>
    </source>
</evidence>
<sequence length="652" mass="74889">MIPITSASKRALRPLGLRDADMLDISLTDDDRYFILKMWQPNTWRGNGARTYASPQATRDFPLRFPERRRLEGIDQWQVAATDYSAILISQLWPSKQRVAEYDAQAMLTYILLTCKQQEENAKLIARWRDKQEVVDNKYILHPEFPLTKYQRVGLQCAMRSEGYALFMEQGTGKTPIVVARICNESIQHVQMYRAIIVAPKNVRINWQNEFDKFGTHKGRVTVLRGDKLERIKLVLDALDSSNRDRFSVIVCSYEAVSGTWDVLKAINWNLAVLDESHYIKSPRTRRAKYALYLRDKAKARMVLTGTPITNSMLDVYMQLEFLGKGLSGFSTFEAFRKFYGVYRVSESGHKALVDFQNLPFIKERLARISFIIHKKEALPDLPAMVYDVHEVEMTPVQQGYYDDLRKHLAIEIEQDLQGTKNRQLVANNILTKLLRLAQITSGFIKWDGELSEDGEKVLPGEIDRIDPNPKLEGIVELLAPYDKLKNPEGKLPTDKTLIWACWVQDIKSIAARLKLEGIDCVTFYGKTSDNARKEAERRFNEDPKCPVLVANPAAGGTGLNLLGYDHWNNPPIQITNCNHEIYYSQNWSSTARSQSESRPHRRGTRVQIRVTDLCVPETIDEEIRMRVMQKRIAAYEIADVKQILARILSNV</sequence>
<dbReference type="EMBL" id="LAZR01000274">
    <property type="protein sequence ID" value="KKN77771.1"/>
    <property type="molecule type" value="Genomic_DNA"/>
</dbReference>
<dbReference type="CDD" id="cd18793">
    <property type="entry name" value="SF2_C_SNF"/>
    <property type="match status" value="1"/>
</dbReference>
<dbReference type="GO" id="GO:0005524">
    <property type="term" value="F:ATP binding"/>
    <property type="evidence" value="ECO:0007669"/>
    <property type="project" value="InterPro"/>
</dbReference>
<dbReference type="Pfam" id="PF00271">
    <property type="entry name" value="Helicase_C"/>
    <property type="match status" value="1"/>
</dbReference>
<dbReference type="InterPro" id="IPR038718">
    <property type="entry name" value="SNF2-like_sf"/>
</dbReference>
<evidence type="ECO:0000313" key="4">
    <source>
        <dbReference type="EMBL" id="KKN77771.1"/>
    </source>
</evidence>
<dbReference type="Gene3D" id="3.40.50.300">
    <property type="entry name" value="P-loop containing nucleotide triphosphate hydrolases"/>
    <property type="match status" value="1"/>
</dbReference>
<name>A0A0F9VWE3_9ZZZZ</name>
<feature type="domain" description="Helicase ATP-binding" evidence="2">
    <location>
        <begin position="155"/>
        <end position="326"/>
    </location>
</feature>
<dbReference type="SUPFAM" id="SSF52540">
    <property type="entry name" value="P-loop containing nucleoside triphosphate hydrolases"/>
    <property type="match status" value="2"/>
</dbReference>
<organism evidence="4">
    <name type="scientific">marine sediment metagenome</name>
    <dbReference type="NCBI Taxonomy" id="412755"/>
    <lineage>
        <taxon>unclassified sequences</taxon>
        <taxon>metagenomes</taxon>
        <taxon>ecological metagenomes</taxon>
    </lineage>
</organism>
<protein>
    <recommendedName>
        <fullName evidence="5">Helicase ATP-binding domain-containing protein</fullName>
    </recommendedName>
</protein>